<proteinExistence type="predicted"/>
<dbReference type="EMBL" id="FMYH01000006">
    <property type="protein sequence ID" value="SDD28679.1"/>
    <property type="molecule type" value="Genomic_DNA"/>
</dbReference>
<protein>
    <submittedName>
        <fullName evidence="1">Uncharacterized protein</fullName>
    </submittedName>
</protein>
<dbReference type="RefSeq" id="WP_093184776.1">
    <property type="nucleotide sequence ID" value="NZ_FMYH01000006.1"/>
</dbReference>
<keyword evidence="2" id="KW-1185">Reference proteome</keyword>
<evidence type="ECO:0000313" key="2">
    <source>
        <dbReference type="Proteomes" id="UP000199039"/>
    </source>
</evidence>
<sequence length="163" mass="17948">MRLESSDGTAFDLSLLRYQFGTSGMRLDWDANWLVVAATIALPDSRSWSFVDPCLATWEARELEGWFRGVLSGIVEPAPFVGGDDEHLLSFTEPNLAVSLARRDADSVTIRVHLSLEAEPPWLTGYADGGDLYSYFVEISSSLNDLASATEAWALDVAAFPER</sequence>
<evidence type="ECO:0000313" key="1">
    <source>
        <dbReference type="EMBL" id="SDD28679.1"/>
    </source>
</evidence>
<organism evidence="1 2">
    <name type="scientific">Sanguibacter gelidistatuariae</name>
    <dbReference type="NCBI Taxonomy" id="1814289"/>
    <lineage>
        <taxon>Bacteria</taxon>
        <taxon>Bacillati</taxon>
        <taxon>Actinomycetota</taxon>
        <taxon>Actinomycetes</taxon>
        <taxon>Micrococcales</taxon>
        <taxon>Sanguibacteraceae</taxon>
        <taxon>Sanguibacter</taxon>
    </lineage>
</organism>
<reference evidence="1 2" key="1">
    <citation type="submission" date="2016-09" db="EMBL/GenBank/DDBJ databases">
        <authorList>
            <person name="Capua I."/>
            <person name="De Benedictis P."/>
            <person name="Joannis T."/>
            <person name="Lombin L.H."/>
            <person name="Cattoli G."/>
        </authorList>
    </citation>
    <scope>NUCLEOTIDE SEQUENCE [LARGE SCALE GENOMIC DNA]</scope>
    <source>
        <strain evidence="1 2">ISLP-3</strain>
    </source>
</reference>
<dbReference type="InterPro" id="IPR056510">
    <property type="entry name" value="WapI"/>
</dbReference>
<name>A0A1G6TI32_9MICO</name>
<accession>A0A1G6TI32</accession>
<dbReference type="OrthoDB" id="7210783at2"/>
<gene>
    <name evidence="1" type="ORF">SAMN05216410_3116</name>
</gene>
<dbReference type="AlphaFoldDB" id="A0A1G6TI32"/>
<dbReference type="Proteomes" id="UP000199039">
    <property type="component" value="Unassembled WGS sequence"/>
</dbReference>
<dbReference type="Pfam" id="PF24716">
    <property type="entry name" value="WapI"/>
    <property type="match status" value="1"/>
</dbReference>